<reference evidence="1" key="1">
    <citation type="submission" date="2021-03" db="EMBL/GenBank/DDBJ databases">
        <title>Evolutionary priming and transition to the ectomycorrhizal habit in an iconic lineage of mushroom-forming fungi: is preadaptation a requirement?</title>
        <authorList>
            <consortium name="DOE Joint Genome Institute"/>
            <person name="Looney B.P."/>
            <person name="Miyauchi S."/>
            <person name="Morin E."/>
            <person name="Drula E."/>
            <person name="Courty P.E."/>
            <person name="Chicoki N."/>
            <person name="Fauchery L."/>
            <person name="Kohler A."/>
            <person name="Kuo A."/>
            <person name="LaButti K."/>
            <person name="Pangilinan J."/>
            <person name="Lipzen A."/>
            <person name="Riley R."/>
            <person name="Andreopoulos W."/>
            <person name="He G."/>
            <person name="Johnson J."/>
            <person name="Barry K.W."/>
            <person name="Grigoriev I.V."/>
            <person name="Nagy L."/>
            <person name="Hibbett D."/>
            <person name="Henrissat B."/>
            <person name="Matheny P.B."/>
            <person name="Labbe J."/>
            <person name="Martin A.F."/>
        </authorList>
    </citation>
    <scope>NUCLEOTIDE SEQUENCE</scope>
    <source>
        <strain evidence="1">BPL698</strain>
    </source>
</reference>
<accession>A0ACC0TUA8</accession>
<sequence>MSNTVNDCIVPSVHICQRRGKSRMRKVEQGCYIVREVRWGMVLDLSGEDARSPIAFTFHGQENQQWEFHSCGAGFIISSVWKNSFLAVRDLKGLQLGGRVPVVTDDFPTCWEVEVMDIGSGAEGKDETEDTYACIRLPHSDMALSFKGGYMRAPLFLAKEGPNMSTCWRLRAVQRSEQVMKNPPISTRGSGCGGETTMITTTSVTTTTRTVVRFVADEA</sequence>
<keyword evidence="2" id="KW-1185">Reference proteome</keyword>
<dbReference type="EMBL" id="JAGFNK010000494">
    <property type="protein sequence ID" value="KAI9449527.1"/>
    <property type="molecule type" value="Genomic_DNA"/>
</dbReference>
<organism evidence="1 2">
    <name type="scientific">Russula earlei</name>
    <dbReference type="NCBI Taxonomy" id="71964"/>
    <lineage>
        <taxon>Eukaryota</taxon>
        <taxon>Fungi</taxon>
        <taxon>Dikarya</taxon>
        <taxon>Basidiomycota</taxon>
        <taxon>Agaricomycotina</taxon>
        <taxon>Agaricomycetes</taxon>
        <taxon>Russulales</taxon>
        <taxon>Russulaceae</taxon>
        <taxon>Russula</taxon>
    </lineage>
</organism>
<proteinExistence type="predicted"/>
<evidence type="ECO:0000313" key="1">
    <source>
        <dbReference type="EMBL" id="KAI9449527.1"/>
    </source>
</evidence>
<protein>
    <submittedName>
        <fullName evidence="1">Uncharacterized protein</fullName>
    </submittedName>
</protein>
<name>A0ACC0TUA8_9AGAM</name>
<comment type="caution">
    <text evidence="1">The sequence shown here is derived from an EMBL/GenBank/DDBJ whole genome shotgun (WGS) entry which is preliminary data.</text>
</comment>
<gene>
    <name evidence="1" type="ORF">F5148DRAFT_1247340</name>
</gene>
<evidence type="ECO:0000313" key="2">
    <source>
        <dbReference type="Proteomes" id="UP001207468"/>
    </source>
</evidence>
<dbReference type="Proteomes" id="UP001207468">
    <property type="component" value="Unassembled WGS sequence"/>
</dbReference>